<dbReference type="AlphaFoldDB" id="A0A928VIM6"/>
<dbReference type="RefSeq" id="WP_264323845.1">
    <property type="nucleotide sequence ID" value="NZ_JADEXQ010000010.1"/>
</dbReference>
<dbReference type="Gene3D" id="2.60.40.150">
    <property type="entry name" value="C2 domain"/>
    <property type="match status" value="1"/>
</dbReference>
<proteinExistence type="predicted"/>
<protein>
    <submittedName>
        <fullName evidence="2">Uncharacterized protein</fullName>
    </submittedName>
</protein>
<dbReference type="Proteomes" id="UP000625316">
    <property type="component" value="Unassembled WGS sequence"/>
</dbReference>
<evidence type="ECO:0000256" key="1">
    <source>
        <dbReference type="SAM" id="SignalP"/>
    </source>
</evidence>
<sequence length="303" mass="33358">MKRQLMALCLLGLTGGSLLGTIAPAAAGVRSIQEKEPNFPKAAAVTPIYAADDAVSFAGAMTGNDREDIHAFRMNRKDAQFSLNYFGSGSRNISLSLYEDTNKNGQFDASDKFLLRARPAKIRFVNTSAGTNYLLRATKSQNAGGRYVVTIAKPLRVVSLSVLSAKALTKFDRKVPFTKKHRADFFVNVRTGGKSVITTKRIKDNDNPRFTKATHSQITDQPQVTYDIRLKDSDPGRDDQADISPTGARTLRIRYSPITNEVFGPNGKRIGFGGRTITMRGNARKNRASISFRLRTTLPPVIR</sequence>
<evidence type="ECO:0000313" key="2">
    <source>
        <dbReference type="EMBL" id="MBE9029025.1"/>
    </source>
</evidence>
<feature type="chain" id="PRO_5037162513" evidence="1">
    <location>
        <begin position="26"/>
        <end position="303"/>
    </location>
</feature>
<dbReference type="EMBL" id="JADEXQ010000010">
    <property type="protein sequence ID" value="MBE9029025.1"/>
    <property type="molecule type" value="Genomic_DNA"/>
</dbReference>
<name>A0A928VIM6_9CYAN</name>
<keyword evidence="1" id="KW-0732">Signal</keyword>
<organism evidence="2 3">
    <name type="scientific">Romeriopsis navalis LEGE 11480</name>
    <dbReference type="NCBI Taxonomy" id="2777977"/>
    <lineage>
        <taxon>Bacteria</taxon>
        <taxon>Bacillati</taxon>
        <taxon>Cyanobacteriota</taxon>
        <taxon>Cyanophyceae</taxon>
        <taxon>Leptolyngbyales</taxon>
        <taxon>Leptolyngbyaceae</taxon>
        <taxon>Romeriopsis</taxon>
        <taxon>Romeriopsis navalis</taxon>
    </lineage>
</organism>
<evidence type="ECO:0000313" key="3">
    <source>
        <dbReference type="Proteomes" id="UP000625316"/>
    </source>
</evidence>
<gene>
    <name evidence="2" type="ORF">IQ266_04520</name>
</gene>
<accession>A0A928VIM6</accession>
<feature type="signal peptide" evidence="1">
    <location>
        <begin position="1"/>
        <end position="25"/>
    </location>
</feature>
<keyword evidence="3" id="KW-1185">Reference proteome</keyword>
<comment type="caution">
    <text evidence="2">The sequence shown here is derived from an EMBL/GenBank/DDBJ whole genome shotgun (WGS) entry which is preliminary data.</text>
</comment>
<dbReference type="SUPFAM" id="SSF49562">
    <property type="entry name" value="C2 domain (Calcium/lipid-binding domain, CaLB)"/>
    <property type="match status" value="1"/>
</dbReference>
<reference evidence="2" key="1">
    <citation type="submission" date="2020-10" db="EMBL/GenBank/DDBJ databases">
        <authorList>
            <person name="Castelo-Branco R."/>
            <person name="Eusebio N."/>
            <person name="Adriana R."/>
            <person name="Vieira A."/>
            <person name="Brugerolle De Fraissinette N."/>
            <person name="Rezende De Castro R."/>
            <person name="Schneider M.P."/>
            <person name="Vasconcelos V."/>
            <person name="Leao P.N."/>
        </authorList>
    </citation>
    <scope>NUCLEOTIDE SEQUENCE</scope>
    <source>
        <strain evidence="2">LEGE 11480</strain>
    </source>
</reference>
<dbReference type="Gene3D" id="2.60.120.380">
    <property type="match status" value="1"/>
</dbReference>
<dbReference type="InterPro" id="IPR035892">
    <property type="entry name" value="C2_domain_sf"/>
</dbReference>